<name>A0A3P6PFB3_9BILA</name>
<dbReference type="EMBL" id="UYRT01000381">
    <property type="protein sequence ID" value="VDK28093.1"/>
    <property type="molecule type" value="Genomic_DNA"/>
</dbReference>
<proteinExistence type="predicted"/>
<protein>
    <submittedName>
        <fullName evidence="1">Uncharacterized protein</fullName>
    </submittedName>
</protein>
<reference evidence="1 2" key="1">
    <citation type="submission" date="2018-11" db="EMBL/GenBank/DDBJ databases">
        <authorList>
            <consortium name="Pathogen Informatics"/>
        </authorList>
    </citation>
    <scope>NUCLEOTIDE SEQUENCE [LARGE SCALE GENOMIC DNA]</scope>
</reference>
<dbReference type="AlphaFoldDB" id="A0A3P6PFB3"/>
<evidence type="ECO:0000313" key="2">
    <source>
        <dbReference type="Proteomes" id="UP000271098"/>
    </source>
</evidence>
<keyword evidence="2" id="KW-1185">Reference proteome</keyword>
<gene>
    <name evidence="1" type="ORF">GPUH_LOCUS444</name>
</gene>
<sequence>MEANAPPMVPDLLQLVDFLDEAAGDYGTLRPLVPVSFIATGAMAPFGETPFPCSNNLLTNLTPVYSLNGT</sequence>
<dbReference type="Proteomes" id="UP000271098">
    <property type="component" value="Unassembled WGS sequence"/>
</dbReference>
<organism evidence="1 2">
    <name type="scientific">Gongylonema pulchrum</name>
    <dbReference type="NCBI Taxonomy" id="637853"/>
    <lineage>
        <taxon>Eukaryota</taxon>
        <taxon>Metazoa</taxon>
        <taxon>Ecdysozoa</taxon>
        <taxon>Nematoda</taxon>
        <taxon>Chromadorea</taxon>
        <taxon>Rhabditida</taxon>
        <taxon>Spirurina</taxon>
        <taxon>Spiruromorpha</taxon>
        <taxon>Spiruroidea</taxon>
        <taxon>Gongylonematidae</taxon>
        <taxon>Gongylonema</taxon>
    </lineage>
</organism>
<accession>A0A3P6PFB3</accession>
<evidence type="ECO:0000313" key="1">
    <source>
        <dbReference type="EMBL" id="VDK28093.1"/>
    </source>
</evidence>